<dbReference type="SUPFAM" id="SSF50353">
    <property type="entry name" value="Cytokine"/>
    <property type="match status" value="1"/>
</dbReference>
<feature type="region of interest" description="Disordered" evidence="3">
    <location>
        <begin position="1"/>
        <end position="24"/>
    </location>
</feature>
<dbReference type="InterPro" id="IPR056378">
    <property type="entry name" value="Let-756-like_FGF"/>
</dbReference>
<proteinExistence type="inferred from homology"/>
<dbReference type="InterPro" id="IPR008996">
    <property type="entry name" value="IL1/FGF"/>
</dbReference>
<evidence type="ECO:0000313" key="4">
    <source>
        <dbReference type="EnsemblMetazoa" id="XP_014254542.1"/>
    </source>
</evidence>
<dbReference type="OrthoDB" id="5987799at2759"/>
<dbReference type="KEGG" id="clec:106669526"/>
<dbReference type="EnsemblMetazoa" id="XM_014399056.2">
    <property type="protein sequence ID" value="XP_014254542.1"/>
    <property type="gene ID" value="LOC106669526"/>
</dbReference>
<dbReference type="RefSeq" id="XP_014254541.1">
    <property type="nucleotide sequence ID" value="XM_014399055.2"/>
</dbReference>
<name>A0A8I6S004_CIMLE</name>
<dbReference type="GeneID" id="106669526"/>
<dbReference type="Proteomes" id="UP000494040">
    <property type="component" value="Unassembled WGS sequence"/>
</dbReference>
<feature type="compositionally biased region" description="Basic and acidic residues" evidence="3">
    <location>
        <begin position="9"/>
        <end position="20"/>
    </location>
</feature>
<dbReference type="OMA" id="NHYNTYL"/>
<evidence type="ECO:0000313" key="5">
    <source>
        <dbReference type="Proteomes" id="UP000494040"/>
    </source>
</evidence>
<dbReference type="EnsemblMetazoa" id="XM_014399055.2">
    <property type="protein sequence ID" value="XP_014254541.1"/>
    <property type="gene ID" value="LOC106669526"/>
</dbReference>
<sequence>MGGNSAKQKKPEPEHCEHQPAPKQHYGKRKQLYCRTGYFLAIMQDGTVAGIDEDMHPNAIVEFTTVKAGEVRIRGTKANLYLAMNKTGRLYGEANVLDESTVFLESLHRHHLVYLSKPYARFNWYVALKKNGKPKDAKKTKLGQKAIQFLTVKLLEDR</sequence>
<dbReference type="SMART" id="SM00442">
    <property type="entry name" value="FGF"/>
    <property type="match status" value="1"/>
</dbReference>
<reference evidence="4" key="1">
    <citation type="submission" date="2022-01" db="UniProtKB">
        <authorList>
            <consortium name="EnsemblMetazoa"/>
        </authorList>
    </citation>
    <scope>IDENTIFICATION</scope>
</reference>
<comment type="similarity">
    <text evidence="1 2">Belongs to the heparin-binding growth factors family.</text>
</comment>
<evidence type="ECO:0000256" key="2">
    <source>
        <dbReference type="RuleBase" id="RU049442"/>
    </source>
</evidence>
<dbReference type="CDD" id="cd00058">
    <property type="entry name" value="beta-trefoil_FGF"/>
    <property type="match status" value="1"/>
</dbReference>
<evidence type="ECO:0000256" key="3">
    <source>
        <dbReference type="SAM" id="MobiDB-lite"/>
    </source>
</evidence>
<dbReference type="PRINTS" id="PR00262">
    <property type="entry name" value="IL1HBGF"/>
</dbReference>
<dbReference type="Gene3D" id="2.80.10.50">
    <property type="match status" value="1"/>
</dbReference>
<evidence type="ECO:0000256" key="1">
    <source>
        <dbReference type="ARBA" id="ARBA00007936"/>
    </source>
</evidence>
<dbReference type="AlphaFoldDB" id="A0A8I6S004"/>
<dbReference type="GO" id="GO:0008083">
    <property type="term" value="F:growth factor activity"/>
    <property type="evidence" value="ECO:0007669"/>
    <property type="project" value="InterPro"/>
</dbReference>
<protein>
    <recommendedName>
        <fullName evidence="2">Fibroblast growth factor</fullName>
        <shortName evidence="2">FGF</shortName>
    </recommendedName>
</protein>
<dbReference type="PANTHER" id="PTHR11486">
    <property type="entry name" value="FIBROBLAST GROWTH FACTOR"/>
    <property type="match status" value="1"/>
</dbReference>
<dbReference type="PRINTS" id="PR00263">
    <property type="entry name" value="HBGFFGF"/>
</dbReference>
<dbReference type="RefSeq" id="XP_014254542.1">
    <property type="nucleotide sequence ID" value="XM_014399056.2"/>
</dbReference>
<keyword evidence="5" id="KW-1185">Reference proteome</keyword>
<accession>A0A8I6S004</accession>
<dbReference type="InterPro" id="IPR002209">
    <property type="entry name" value="Fibroblast_GF_fam"/>
</dbReference>
<dbReference type="Pfam" id="PF00167">
    <property type="entry name" value="FGF"/>
    <property type="match status" value="1"/>
</dbReference>
<organism evidence="4 5">
    <name type="scientific">Cimex lectularius</name>
    <name type="common">Bed bug</name>
    <name type="synonym">Acanthia lectularia</name>
    <dbReference type="NCBI Taxonomy" id="79782"/>
    <lineage>
        <taxon>Eukaryota</taxon>
        <taxon>Metazoa</taxon>
        <taxon>Ecdysozoa</taxon>
        <taxon>Arthropoda</taxon>
        <taxon>Hexapoda</taxon>
        <taxon>Insecta</taxon>
        <taxon>Pterygota</taxon>
        <taxon>Neoptera</taxon>
        <taxon>Paraneoptera</taxon>
        <taxon>Hemiptera</taxon>
        <taxon>Heteroptera</taxon>
        <taxon>Panheteroptera</taxon>
        <taxon>Cimicomorpha</taxon>
        <taxon>Cimicidae</taxon>
        <taxon>Cimex</taxon>
    </lineage>
</organism>